<gene>
    <name evidence="1" type="ORF">V0288_22820</name>
</gene>
<dbReference type="RefSeq" id="WP_332867450.1">
    <property type="nucleotide sequence ID" value="NZ_JBAFSM010000068.1"/>
</dbReference>
<comment type="caution">
    <text evidence="1">The sequence shown here is derived from an EMBL/GenBank/DDBJ whole genome shotgun (WGS) entry which is preliminary data.</text>
</comment>
<organism evidence="1 2">
    <name type="scientific">Pannus brasiliensis CCIBt3594</name>
    <dbReference type="NCBI Taxonomy" id="1427578"/>
    <lineage>
        <taxon>Bacteria</taxon>
        <taxon>Bacillati</taxon>
        <taxon>Cyanobacteriota</taxon>
        <taxon>Cyanophyceae</taxon>
        <taxon>Oscillatoriophycideae</taxon>
        <taxon>Chroococcales</taxon>
        <taxon>Microcystaceae</taxon>
        <taxon>Pannus</taxon>
    </lineage>
</organism>
<sequence>MSLTETQKNVLRWLVEEVGAGNLDEEQIWCIWSHSGVNLVGYKGSVQIPDVKTTTLDALEKNNYISCDRKRSGEYRFALTGEAYKAVESNFAEPDRSANYYLNSPTEMMNFDPLKVWQEKLNYFQYQEAIAADPAQKFSLAQQIEECKRKISELSSITDR</sequence>
<dbReference type="AlphaFoldDB" id="A0AAW9R1R5"/>
<keyword evidence="2" id="KW-1185">Reference proteome</keyword>
<name>A0AAW9R1R5_9CHRO</name>
<protein>
    <submittedName>
        <fullName evidence="1">Uncharacterized protein</fullName>
    </submittedName>
</protein>
<dbReference type="EMBL" id="JBAFSM010000068">
    <property type="protein sequence ID" value="MEG3439979.1"/>
    <property type="molecule type" value="Genomic_DNA"/>
</dbReference>
<evidence type="ECO:0000313" key="2">
    <source>
        <dbReference type="Proteomes" id="UP001328733"/>
    </source>
</evidence>
<dbReference type="Proteomes" id="UP001328733">
    <property type="component" value="Unassembled WGS sequence"/>
</dbReference>
<proteinExistence type="predicted"/>
<evidence type="ECO:0000313" key="1">
    <source>
        <dbReference type="EMBL" id="MEG3439979.1"/>
    </source>
</evidence>
<reference evidence="1 2" key="1">
    <citation type="submission" date="2024-01" db="EMBL/GenBank/DDBJ databases">
        <title>Genomic insights into the taxonomy and metabolism of the cyanobacterium Pannus brasiliensis CCIBt3594.</title>
        <authorList>
            <person name="Machado M."/>
            <person name="Botero N.B."/>
            <person name="Andreote A.P.D."/>
            <person name="Feitosa A.M.T."/>
            <person name="Popin R."/>
            <person name="Sivonen K."/>
            <person name="Fiore M.F."/>
        </authorList>
    </citation>
    <scope>NUCLEOTIDE SEQUENCE [LARGE SCALE GENOMIC DNA]</scope>
    <source>
        <strain evidence="1 2">CCIBt3594</strain>
    </source>
</reference>
<accession>A0AAW9R1R5</accession>